<dbReference type="EMBL" id="JAUEPP010000004">
    <property type="protein sequence ID" value="KAK3345480.1"/>
    <property type="molecule type" value="Genomic_DNA"/>
</dbReference>
<dbReference type="Proteomes" id="UP001278500">
    <property type="component" value="Unassembled WGS sequence"/>
</dbReference>
<reference evidence="2" key="1">
    <citation type="journal article" date="2023" name="Mol. Phylogenet. Evol.">
        <title>Genome-scale phylogeny and comparative genomics of the fungal order Sordariales.</title>
        <authorList>
            <person name="Hensen N."/>
            <person name="Bonometti L."/>
            <person name="Westerberg I."/>
            <person name="Brannstrom I.O."/>
            <person name="Guillou S."/>
            <person name="Cros-Aarteil S."/>
            <person name="Calhoun S."/>
            <person name="Haridas S."/>
            <person name="Kuo A."/>
            <person name="Mondo S."/>
            <person name="Pangilinan J."/>
            <person name="Riley R."/>
            <person name="LaButti K."/>
            <person name="Andreopoulos B."/>
            <person name="Lipzen A."/>
            <person name="Chen C."/>
            <person name="Yan M."/>
            <person name="Daum C."/>
            <person name="Ng V."/>
            <person name="Clum A."/>
            <person name="Steindorff A."/>
            <person name="Ohm R.A."/>
            <person name="Martin F."/>
            <person name="Silar P."/>
            <person name="Natvig D.O."/>
            <person name="Lalanne C."/>
            <person name="Gautier V."/>
            <person name="Ament-Velasquez S.L."/>
            <person name="Kruys A."/>
            <person name="Hutchinson M.I."/>
            <person name="Powell A.J."/>
            <person name="Barry K."/>
            <person name="Miller A.N."/>
            <person name="Grigoriev I.V."/>
            <person name="Debuchy R."/>
            <person name="Gladieux P."/>
            <person name="Hiltunen Thoren M."/>
            <person name="Johannesson H."/>
        </authorList>
    </citation>
    <scope>NUCLEOTIDE SEQUENCE</scope>
    <source>
        <strain evidence="2">CBS 560.94</strain>
    </source>
</reference>
<evidence type="ECO:0000259" key="1">
    <source>
        <dbReference type="Pfam" id="PF24476"/>
    </source>
</evidence>
<dbReference type="AlphaFoldDB" id="A0AAE0JG36"/>
<comment type="caution">
    <text evidence="2">The sequence shown here is derived from an EMBL/GenBank/DDBJ whole genome shotgun (WGS) entry which is preliminary data.</text>
</comment>
<accession>A0AAE0JG36</accession>
<dbReference type="GeneID" id="87864031"/>
<evidence type="ECO:0000313" key="2">
    <source>
        <dbReference type="EMBL" id="KAK3345480.1"/>
    </source>
</evidence>
<sequence>MSLAFPLVFSTIPSEKKRVWHETVVKVLYDEEDGLNTSHSVTFIITRAEPPRPRIVPVDNICAVINPASHMAFVLTKQHKIGMMIAGGSGLATSAPSAKRSLKELFSIQADRRRGVTTIPLKFRMLLALRLASNLLQLLQTHWLPNA</sequence>
<reference evidence="2" key="2">
    <citation type="submission" date="2023-06" db="EMBL/GenBank/DDBJ databases">
        <authorList>
            <consortium name="Lawrence Berkeley National Laboratory"/>
            <person name="Haridas S."/>
            <person name="Hensen N."/>
            <person name="Bonometti L."/>
            <person name="Westerberg I."/>
            <person name="Brannstrom I.O."/>
            <person name="Guillou S."/>
            <person name="Cros-Aarteil S."/>
            <person name="Calhoun S."/>
            <person name="Kuo A."/>
            <person name="Mondo S."/>
            <person name="Pangilinan J."/>
            <person name="Riley R."/>
            <person name="Labutti K."/>
            <person name="Andreopoulos B."/>
            <person name="Lipzen A."/>
            <person name="Chen C."/>
            <person name="Yanf M."/>
            <person name="Daum C."/>
            <person name="Ng V."/>
            <person name="Clum A."/>
            <person name="Steindorff A."/>
            <person name="Ohm R."/>
            <person name="Martin F."/>
            <person name="Silar P."/>
            <person name="Natvig D."/>
            <person name="Lalanne C."/>
            <person name="Gautier V."/>
            <person name="Ament-Velasquez S.L."/>
            <person name="Kruys A."/>
            <person name="Hutchinson M.I."/>
            <person name="Powell A.J."/>
            <person name="Barry K."/>
            <person name="Miller A.N."/>
            <person name="Grigoriev I.V."/>
            <person name="Debuchy R."/>
            <person name="Gladieux P."/>
            <person name="Thoren M.H."/>
            <person name="Johannesson H."/>
        </authorList>
    </citation>
    <scope>NUCLEOTIDE SEQUENCE</scope>
    <source>
        <strain evidence="2">CBS 560.94</strain>
    </source>
</reference>
<gene>
    <name evidence="2" type="ORF">B0H65DRAFT_466777</name>
</gene>
<dbReference type="InterPro" id="IPR056002">
    <property type="entry name" value="DUF7580"/>
</dbReference>
<feature type="domain" description="DUF7580" evidence="1">
    <location>
        <begin position="5"/>
        <end position="143"/>
    </location>
</feature>
<keyword evidence="3" id="KW-1185">Reference proteome</keyword>
<dbReference type="Pfam" id="PF24476">
    <property type="entry name" value="DUF7580"/>
    <property type="match status" value="1"/>
</dbReference>
<dbReference type="RefSeq" id="XP_062682093.1">
    <property type="nucleotide sequence ID" value="XM_062826877.1"/>
</dbReference>
<organism evidence="2 3">
    <name type="scientific">Neurospora tetraspora</name>
    <dbReference type="NCBI Taxonomy" id="94610"/>
    <lineage>
        <taxon>Eukaryota</taxon>
        <taxon>Fungi</taxon>
        <taxon>Dikarya</taxon>
        <taxon>Ascomycota</taxon>
        <taxon>Pezizomycotina</taxon>
        <taxon>Sordariomycetes</taxon>
        <taxon>Sordariomycetidae</taxon>
        <taxon>Sordariales</taxon>
        <taxon>Sordariaceae</taxon>
        <taxon>Neurospora</taxon>
    </lineage>
</organism>
<proteinExistence type="predicted"/>
<evidence type="ECO:0000313" key="3">
    <source>
        <dbReference type="Proteomes" id="UP001278500"/>
    </source>
</evidence>
<protein>
    <recommendedName>
        <fullName evidence="1">DUF7580 domain-containing protein</fullName>
    </recommendedName>
</protein>
<name>A0AAE0JG36_9PEZI</name>